<sequence length="208" mass="22712">MALVPCPECHKEVSTEARACPQCAFPSPGKHALEEERASGIHTCPQCHGLVSPDARTCPYCRVSLAGGHPQQEDNGESIQETLVCPHCRASYIHTRKVPQPVKPETMPPGKIPSIAPVKRVAPKGSRASQVEPLRKTTALLGPRRPSALWQDPSGSQKFPPPRYPRSKKNSILIGLILLVIVTISVVFGAIWQLNGLNPLETILSWRM</sequence>
<evidence type="ECO:0000313" key="3">
    <source>
        <dbReference type="EMBL" id="WNM61376.1"/>
    </source>
</evidence>
<keyword evidence="2" id="KW-0472">Membrane</keyword>
<dbReference type="Proteomes" id="UP001302494">
    <property type="component" value="Chromosome"/>
</dbReference>
<evidence type="ECO:0000256" key="2">
    <source>
        <dbReference type="SAM" id="Phobius"/>
    </source>
</evidence>
<keyword evidence="2" id="KW-1133">Transmembrane helix</keyword>
<proteinExistence type="predicted"/>
<accession>A0AA96GPR3</accession>
<feature type="transmembrane region" description="Helical" evidence="2">
    <location>
        <begin position="172"/>
        <end position="192"/>
    </location>
</feature>
<evidence type="ECO:0000313" key="4">
    <source>
        <dbReference type="Proteomes" id="UP001302494"/>
    </source>
</evidence>
<keyword evidence="2" id="KW-0812">Transmembrane</keyword>
<dbReference type="RefSeq" id="WP_312743436.1">
    <property type="nucleotide sequence ID" value="NZ_CP116968.1"/>
</dbReference>
<keyword evidence="4" id="KW-1185">Reference proteome</keyword>
<reference evidence="3 4" key="1">
    <citation type="submission" date="2023-01" db="EMBL/GenBank/DDBJ databases">
        <title>Cultivation and genomic characterization of new, ubiquitous marine nitrite-oxidizing bacteria from the Nitrospirales.</title>
        <authorList>
            <person name="Mueller A.J."/>
            <person name="Daebeler A."/>
            <person name="Herbold C.W."/>
            <person name="Kirkegaard R.H."/>
            <person name="Daims H."/>
        </authorList>
    </citation>
    <scope>NUCLEOTIDE SEQUENCE [LARGE SCALE GENOMIC DNA]</scope>
    <source>
        <strain evidence="3 4">DK</strain>
    </source>
</reference>
<organism evidence="3 4">
    <name type="scientific">Candidatus Nitrospira neomarina</name>
    <dbReference type="NCBI Taxonomy" id="3020899"/>
    <lineage>
        <taxon>Bacteria</taxon>
        <taxon>Pseudomonadati</taxon>
        <taxon>Nitrospirota</taxon>
        <taxon>Nitrospiria</taxon>
        <taxon>Nitrospirales</taxon>
        <taxon>Nitrospiraceae</taxon>
        <taxon>Nitrospira</taxon>
    </lineage>
</organism>
<dbReference type="KEGG" id="nneo:PQG83_16690"/>
<dbReference type="AlphaFoldDB" id="A0AA96GPR3"/>
<gene>
    <name evidence="3" type="ORF">PQG83_16690</name>
</gene>
<protein>
    <submittedName>
        <fullName evidence="3">Zinc ribbon domain-containing protein</fullName>
    </submittedName>
</protein>
<dbReference type="EMBL" id="CP116968">
    <property type="protein sequence ID" value="WNM61376.1"/>
    <property type="molecule type" value="Genomic_DNA"/>
</dbReference>
<evidence type="ECO:0000256" key="1">
    <source>
        <dbReference type="SAM" id="MobiDB-lite"/>
    </source>
</evidence>
<name>A0AA96GPR3_9BACT</name>
<feature type="region of interest" description="Disordered" evidence="1">
    <location>
        <begin position="145"/>
        <end position="164"/>
    </location>
</feature>